<sequence length="168" mass="18984">MEINNPQTFDNIKEINGEIIRPKLVIPLAFEPINFQADGIVWRDEEAGEYHVPPALVDMNGIAMRPAIVTIGNWNMPVSNNHAILHGMADYTKIFPINVMIRPDSDSNGEIVPLNRGLSATDSTPQGYLSSIEETVIRLTMLNGGFFSTEDFDEPDYNRGWIIFWYWG</sequence>
<proteinExistence type="predicted"/>
<dbReference type="EMBL" id="BARV01025378">
    <property type="protein sequence ID" value="GAI43777.1"/>
    <property type="molecule type" value="Genomic_DNA"/>
</dbReference>
<reference evidence="1" key="1">
    <citation type="journal article" date="2014" name="Front. Microbiol.">
        <title>High frequency of phylogenetically diverse reductive dehalogenase-homologous genes in deep subseafloor sedimentary metagenomes.</title>
        <authorList>
            <person name="Kawai M."/>
            <person name="Futagami T."/>
            <person name="Toyoda A."/>
            <person name="Takaki Y."/>
            <person name="Nishi S."/>
            <person name="Hori S."/>
            <person name="Arai W."/>
            <person name="Tsubouchi T."/>
            <person name="Morono Y."/>
            <person name="Uchiyama I."/>
            <person name="Ito T."/>
            <person name="Fujiyama A."/>
            <person name="Inagaki F."/>
            <person name="Takami H."/>
        </authorList>
    </citation>
    <scope>NUCLEOTIDE SEQUENCE</scope>
    <source>
        <strain evidence="1">Expedition CK06-06</strain>
    </source>
</reference>
<evidence type="ECO:0000313" key="1">
    <source>
        <dbReference type="EMBL" id="GAI43777.1"/>
    </source>
</evidence>
<name>X1NIC4_9ZZZZ</name>
<gene>
    <name evidence="1" type="ORF">S06H3_41224</name>
</gene>
<comment type="caution">
    <text evidence="1">The sequence shown here is derived from an EMBL/GenBank/DDBJ whole genome shotgun (WGS) entry which is preliminary data.</text>
</comment>
<organism evidence="1">
    <name type="scientific">marine sediment metagenome</name>
    <dbReference type="NCBI Taxonomy" id="412755"/>
    <lineage>
        <taxon>unclassified sequences</taxon>
        <taxon>metagenomes</taxon>
        <taxon>ecological metagenomes</taxon>
    </lineage>
</organism>
<dbReference type="AlphaFoldDB" id="X1NIC4"/>
<accession>X1NIC4</accession>
<protein>
    <submittedName>
        <fullName evidence="1">Uncharacterized protein</fullName>
    </submittedName>
</protein>